<dbReference type="NCBIfam" id="NF002099">
    <property type="entry name" value="PRK00944.1"/>
    <property type="match status" value="1"/>
</dbReference>
<keyword evidence="2 5" id="KW-0812">Transmembrane</keyword>
<dbReference type="GO" id="GO:0005886">
    <property type="term" value="C:plasma membrane"/>
    <property type="evidence" value="ECO:0007669"/>
    <property type="project" value="InterPro"/>
</dbReference>
<keyword evidence="7" id="KW-1185">Reference proteome</keyword>
<feature type="transmembrane region" description="Helical" evidence="5">
    <location>
        <begin position="57"/>
        <end position="77"/>
    </location>
</feature>
<comment type="caution">
    <text evidence="6">The sequence shown here is derived from an EMBL/GenBank/DDBJ whole genome shotgun (WGS) entry which is preliminary data.</text>
</comment>
<evidence type="ECO:0000256" key="3">
    <source>
        <dbReference type="ARBA" id="ARBA00022989"/>
    </source>
</evidence>
<keyword evidence="1" id="KW-1003">Cell membrane</keyword>
<accession>A0A4R5ERG1</accession>
<dbReference type="RefSeq" id="WP_132829561.1">
    <property type="nucleotide sequence ID" value="NZ_SMFP01000007.1"/>
</dbReference>
<sequence length="188" mass="20860">MTDVRRLLPYGLVVALLLATGLTLWAMGRGLICPCGTIELWHGPSDPGPSSQSLLDWYTPSHLMHGILFFAALWWMARAMPLRWRLVIAMAVECLWEIAENTPWVIERYRSATVSVDYNGDAVINSTVDILAMLLGFALARRLPVWASVALVVGFEALTTTLIRDGLALNILMLLWPLQSVLDWQAGG</sequence>
<dbReference type="Proteomes" id="UP000294662">
    <property type="component" value="Unassembled WGS sequence"/>
</dbReference>
<evidence type="ECO:0000256" key="2">
    <source>
        <dbReference type="ARBA" id="ARBA00022692"/>
    </source>
</evidence>
<evidence type="ECO:0000256" key="5">
    <source>
        <dbReference type="SAM" id="Phobius"/>
    </source>
</evidence>
<evidence type="ECO:0000313" key="6">
    <source>
        <dbReference type="EMBL" id="TDE37441.1"/>
    </source>
</evidence>
<dbReference type="AlphaFoldDB" id="A0A4R5ERG1"/>
<organism evidence="6 7">
    <name type="scientific">Antarcticimicrobium sediminis</name>
    <dbReference type="NCBI Taxonomy" id="2546227"/>
    <lineage>
        <taxon>Bacteria</taxon>
        <taxon>Pseudomonadati</taxon>
        <taxon>Pseudomonadota</taxon>
        <taxon>Alphaproteobacteria</taxon>
        <taxon>Rhodobacterales</taxon>
        <taxon>Paracoccaceae</taxon>
        <taxon>Antarcticimicrobium</taxon>
    </lineage>
</organism>
<evidence type="ECO:0000256" key="4">
    <source>
        <dbReference type="ARBA" id="ARBA00023136"/>
    </source>
</evidence>
<evidence type="ECO:0000256" key="1">
    <source>
        <dbReference type="ARBA" id="ARBA00022475"/>
    </source>
</evidence>
<dbReference type="Pfam" id="PF10755">
    <property type="entry name" value="DUF2585"/>
    <property type="match status" value="1"/>
</dbReference>
<gene>
    <name evidence="6" type="ORF">E1B25_11995</name>
</gene>
<keyword evidence="4 5" id="KW-0472">Membrane</keyword>
<evidence type="ECO:0000313" key="7">
    <source>
        <dbReference type="Proteomes" id="UP000294662"/>
    </source>
</evidence>
<protein>
    <submittedName>
        <fullName evidence="6">DUF2585 family protein</fullName>
    </submittedName>
</protein>
<keyword evidence="3 5" id="KW-1133">Transmembrane helix</keyword>
<dbReference type="InterPro" id="IPR019691">
    <property type="entry name" value="DUF2585"/>
</dbReference>
<proteinExistence type="predicted"/>
<dbReference type="EMBL" id="SMFP01000007">
    <property type="protein sequence ID" value="TDE37441.1"/>
    <property type="molecule type" value="Genomic_DNA"/>
</dbReference>
<feature type="transmembrane region" description="Helical" evidence="5">
    <location>
        <begin position="7"/>
        <end position="27"/>
    </location>
</feature>
<name>A0A4R5ERG1_9RHOB</name>
<dbReference type="OrthoDB" id="9811954at2"/>
<reference evidence="6 7" key="1">
    <citation type="submission" date="2019-03" db="EMBL/GenBank/DDBJ databases">
        <authorList>
            <person name="Zhang S."/>
        </authorList>
    </citation>
    <scope>NUCLEOTIDE SEQUENCE [LARGE SCALE GENOMIC DNA]</scope>
    <source>
        <strain evidence="6 7">S4J41</strain>
    </source>
</reference>